<dbReference type="GeneID" id="1477256"/>
<feature type="transmembrane region" description="Helical" evidence="1">
    <location>
        <begin position="145"/>
        <end position="166"/>
    </location>
</feature>
<keyword evidence="1" id="KW-1133">Transmembrane helix</keyword>
<evidence type="ECO:0000313" key="3">
    <source>
        <dbReference type="Proteomes" id="UP000619545"/>
    </source>
</evidence>
<organism evidence="2 3">
    <name type="scientific">Methanopyrus kandleri</name>
    <dbReference type="NCBI Taxonomy" id="2320"/>
    <lineage>
        <taxon>Archaea</taxon>
        <taxon>Methanobacteriati</taxon>
        <taxon>Methanobacteriota</taxon>
        <taxon>Methanomada group</taxon>
        <taxon>Methanopyri</taxon>
        <taxon>Methanopyrales</taxon>
        <taxon>Methanopyraceae</taxon>
        <taxon>Methanopyrus</taxon>
    </lineage>
</organism>
<reference evidence="2" key="1">
    <citation type="journal article" date="2020" name="bioRxiv">
        <title>A rank-normalized archaeal taxonomy based on genome phylogeny resolves widespread incomplete and uneven classifications.</title>
        <authorList>
            <person name="Rinke C."/>
            <person name="Chuvochina M."/>
            <person name="Mussig A.J."/>
            <person name="Chaumeil P.-A."/>
            <person name="Waite D.W."/>
            <person name="Whitman W.B."/>
            <person name="Parks D.H."/>
            <person name="Hugenholtz P."/>
        </authorList>
    </citation>
    <scope>NUCLEOTIDE SEQUENCE</scope>
    <source>
        <strain evidence="2">UBA8853</strain>
    </source>
</reference>
<keyword evidence="1" id="KW-0472">Membrane</keyword>
<proteinExistence type="predicted"/>
<feature type="transmembrane region" description="Helical" evidence="1">
    <location>
        <begin position="52"/>
        <end position="72"/>
    </location>
</feature>
<dbReference type="RefSeq" id="WP_011019523.1">
    <property type="nucleotide sequence ID" value="NZ_DUJS01000006.1"/>
</dbReference>
<evidence type="ECO:0000256" key="1">
    <source>
        <dbReference type="SAM" id="Phobius"/>
    </source>
</evidence>
<dbReference type="Proteomes" id="UP000619545">
    <property type="component" value="Unassembled WGS sequence"/>
</dbReference>
<dbReference type="AlphaFoldDB" id="A0A832WQ27"/>
<gene>
    <name evidence="2" type="ORF">HA336_07835</name>
</gene>
<comment type="caution">
    <text evidence="2">The sequence shown here is derived from an EMBL/GenBank/DDBJ whole genome shotgun (WGS) entry which is preliminary data.</text>
</comment>
<protein>
    <submittedName>
        <fullName evidence="2">Uncharacterized protein</fullName>
    </submittedName>
</protein>
<accession>A0A832WQ27</accession>
<feature type="transmembrane region" description="Helical" evidence="1">
    <location>
        <begin position="78"/>
        <end position="101"/>
    </location>
</feature>
<name>A0A832WQ27_9EURY</name>
<evidence type="ECO:0000313" key="2">
    <source>
        <dbReference type="EMBL" id="HII71119.1"/>
    </source>
</evidence>
<keyword evidence="1" id="KW-0812">Transmembrane</keyword>
<sequence>MRTSTPDDRKLRDCTAEVGVLSVLGRIVVSHRLLESLGSDDRDYLRYLRCALISDLVACVSLLGVLEIYAFSLTVSPAAIPVAIPAILLLAGMTYLLKTLLESSPLAGVVDRITYHMCILSAGTCDPVISMQLQPPGDLMDIPPYAFGLVYGLTVLAPIILLFGTLMPAGAVLEPFEYPLEDSPIPGLILVADIVRPFTLCTVILDVLSEVLSAVLLPGEVVRKAVAALGRSVMSLLGIGPSGEGARAEPAGGSGAPRASLNAHRYSLWNPLQITL</sequence>
<dbReference type="EMBL" id="DUJS01000006">
    <property type="protein sequence ID" value="HII71119.1"/>
    <property type="molecule type" value="Genomic_DNA"/>
</dbReference>